<comment type="caution">
    <text evidence="1">The sequence shown here is derived from an EMBL/GenBank/DDBJ whole genome shotgun (WGS) entry which is preliminary data.</text>
</comment>
<protein>
    <submittedName>
        <fullName evidence="1">Uncharacterized protein</fullName>
    </submittedName>
</protein>
<dbReference type="RefSeq" id="WP_186960182.1">
    <property type="nucleotide sequence ID" value="NZ_JACOOI010000016.1"/>
</dbReference>
<sequence>MDAILISVLEDYFGESVKEVNSVEAKINGHWYQVIDSEDSRCGDEEFTFIKEEGIEHWYNDKLYYIVAQ</sequence>
<name>A0ABR7E3G0_9BACT</name>
<organism evidence="1 2">
    <name type="scientific">Parabacteroides segnis</name>
    <dbReference type="NCBI Taxonomy" id="2763058"/>
    <lineage>
        <taxon>Bacteria</taxon>
        <taxon>Pseudomonadati</taxon>
        <taxon>Bacteroidota</taxon>
        <taxon>Bacteroidia</taxon>
        <taxon>Bacteroidales</taxon>
        <taxon>Tannerellaceae</taxon>
        <taxon>Parabacteroides</taxon>
    </lineage>
</organism>
<keyword evidence="2" id="KW-1185">Reference proteome</keyword>
<reference evidence="1 2" key="1">
    <citation type="submission" date="2020-08" db="EMBL/GenBank/DDBJ databases">
        <title>Genome public.</title>
        <authorList>
            <person name="Liu C."/>
            <person name="Sun Q."/>
        </authorList>
    </citation>
    <scope>NUCLEOTIDE SEQUENCE [LARGE SCALE GENOMIC DNA]</scope>
    <source>
        <strain evidence="1 2">BX2</strain>
    </source>
</reference>
<gene>
    <name evidence="1" type="ORF">H8S77_15480</name>
</gene>
<evidence type="ECO:0000313" key="2">
    <source>
        <dbReference type="Proteomes" id="UP000644010"/>
    </source>
</evidence>
<evidence type="ECO:0000313" key="1">
    <source>
        <dbReference type="EMBL" id="MBC5644282.1"/>
    </source>
</evidence>
<accession>A0ABR7E3G0</accession>
<proteinExistence type="predicted"/>
<dbReference type="Proteomes" id="UP000644010">
    <property type="component" value="Unassembled WGS sequence"/>
</dbReference>
<dbReference type="EMBL" id="JACOOI010000016">
    <property type="protein sequence ID" value="MBC5644282.1"/>
    <property type="molecule type" value="Genomic_DNA"/>
</dbReference>